<name>A0ABD1PLD9_9LAMI</name>
<dbReference type="SUPFAM" id="SSF51445">
    <property type="entry name" value="(Trans)glycosidases"/>
    <property type="match status" value="1"/>
</dbReference>
<keyword evidence="3" id="KW-0119">Carbohydrate metabolism</keyword>
<comment type="catalytic activity">
    <reaction evidence="4">
        <text>alpha-D-galactosyl-(1-&gt;3)-1D-myo-inositol + sucrose = raffinose + myo-inositol</text>
        <dbReference type="Rhea" id="RHEA:20161"/>
        <dbReference type="ChEBI" id="CHEBI:16634"/>
        <dbReference type="ChEBI" id="CHEBI:17268"/>
        <dbReference type="ChEBI" id="CHEBI:17505"/>
        <dbReference type="ChEBI" id="CHEBI:17992"/>
        <dbReference type="EC" id="2.4.1.82"/>
    </reaction>
</comment>
<dbReference type="AlphaFoldDB" id="A0ABD1PLD9"/>
<dbReference type="InterPro" id="IPR017853">
    <property type="entry name" value="GH"/>
</dbReference>
<dbReference type="EC" id="2.4.1.82" evidence="2"/>
<evidence type="ECO:0000256" key="4">
    <source>
        <dbReference type="ARBA" id="ARBA00049426"/>
    </source>
</evidence>
<evidence type="ECO:0000256" key="1">
    <source>
        <dbReference type="ARBA" id="ARBA00007240"/>
    </source>
</evidence>
<sequence length="767" mass="84622">MTTIKTAIGIADGKLVVEDRIILTNVPENVVATSIAAAGLVEGLFLGAVFDQDDSRHMVPLGTLRDVSFLACFRFNLWWMTQKMGDKGRDIPMETQFLLLETKDGYSDNKIVYIVLLPLIEGPFKACLQGNDKDEVELCLESGDSETVGSEFSHSVYISAGTDPFETIHEAMRAVKLHLGTFKLRHEKNLPGVVDYFGWCTWDAFYHEVTQEGVEAGLISLSAGGTPPKFVIIDDGWQTVGFDDDNKQHHLQQCILPLLRLTGIKENAKFHNKDDPAVGIKNIVNIAKGKYDLKYVYIWHAITGYWAGVRPGIKEMEEYGCFIQYPKLSKGVVENEPRWKNEAITVEGLGLVNPKNVYKFYDDLHSHLASAGIDGVKVDGQCLLETLGAGLGGRVELTGQYHQALDASVSRNFPDNGCIACMSHNIDSLYCSKQTAIMRASEDFFPREPVSHTIHIASVAYNSLFLGEFMLPDWDMFHSLHQAAQYHGSARAISGGPVYVSDAPGKHNFDLLKKLVLPDGSILRAQFPARPTKDCLFSDPTRDGVSLMKIWNINKHTGVLGVYNCQGAAWNSVERKNTFHKTKSEGITGYVRGHDVHLISEVALDSNWNGDCTVYSHRSGDLVTLSHNVAMPVSLKVLEHKIFTITPIKVLAPGFNFAPLGLIDMFNSGGAIEGLKYEVIGKGYEGEGNSNAEERLQNLSIEVVALVSMKVKGCGRFGAYSSAKPIKCRVGLSEVDFAYELASGLVTMNLHDMPPKDQKVHSVEIEL</sequence>
<accession>A0ABD1PLD9</accession>
<evidence type="ECO:0000256" key="3">
    <source>
        <dbReference type="ARBA" id="ARBA00023277"/>
    </source>
</evidence>
<keyword evidence="5" id="KW-0808">Transferase</keyword>
<comment type="similarity">
    <text evidence="1">Belongs to the glycosyl hydrolases 36 family.</text>
</comment>
<keyword evidence="5" id="KW-0328">Glycosyltransferase</keyword>
<dbReference type="InterPro" id="IPR013785">
    <property type="entry name" value="Aldolase_TIM"/>
</dbReference>
<evidence type="ECO:0000313" key="5">
    <source>
        <dbReference type="EMBL" id="KAL2464429.1"/>
    </source>
</evidence>
<dbReference type="Proteomes" id="UP001604277">
    <property type="component" value="Unassembled WGS sequence"/>
</dbReference>
<keyword evidence="6" id="KW-1185">Reference proteome</keyword>
<dbReference type="PANTHER" id="PTHR31268">
    <property type="match status" value="1"/>
</dbReference>
<dbReference type="Pfam" id="PF05691">
    <property type="entry name" value="Raffinose_syn"/>
    <property type="match status" value="1"/>
</dbReference>
<dbReference type="InterPro" id="IPR008811">
    <property type="entry name" value="Glycosyl_hydrolases_36"/>
</dbReference>
<gene>
    <name evidence="5" type="ORF">Fot_52385</name>
</gene>
<proteinExistence type="inferred from homology"/>
<dbReference type="PANTHER" id="PTHR31268:SF5">
    <property type="entry name" value="GALACTINOL--SUCROSE GALACTOSYLTRANSFERASE 6-RELATED"/>
    <property type="match status" value="1"/>
</dbReference>
<organism evidence="5 6">
    <name type="scientific">Forsythia ovata</name>
    <dbReference type="NCBI Taxonomy" id="205694"/>
    <lineage>
        <taxon>Eukaryota</taxon>
        <taxon>Viridiplantae</taxon>
        <taxon>Streptophyta</taxon>
        <taxon>Embryophyta</taxon>
        <taxon>Tracheophyta</taxon>
        <taxon>Spermatophyta</taxon>
        <taxon>Magnoliopsida</taxon>
        <taxon>eudicotyledons</taxon>
        <taxon>Gunneridae</taxon>
        <taxon>Pentapetalae</taxon>
        <taxon>asterids</taxon>
        <taxon>lamiids</taxon>
        <taxon>Lamiales</taxon>
        <taxon>Oleaceae</taxon>
        <taxon>Forsythieae</taxon>
        <taxon>Forsythia</taxon>
    </lineage>
</organism>
<dbReference type="Gene3D" id="3.20.20.70">
    <property type="entry name" value="Aldolase class I"/>
    <property type="match status" value="1"/>
</dbReference>
<evidence type="ECO:0000313" key="6">
    <source>
        <dbReference type="Proteomes" id="UP001604277"/>
    </source>
</evidence>
<comment type="caution">
    <text evidence="5">The sequence shown here is derived from an EMBL/GenBank/DDBJ whole genome shotgun (WGS) entry which is preliminary data.</text>
</comment>
<protein>
    <recommendedName>
        <fullName evidence="2">galactinol--sucrose galactosyltransferase</fullName>
        <ecNumber evidence="2">2.4.1.82</ecNumber>
    </recommendedName>
</protein>
<evidence type="ECO:0000256" key="2">
    <source>
        <dbReference type="ARBA" id="ARBA00012708"/>
    </source>
</evidence>
<dbReference type="EMBL" id="JBFOLJ010000018">
    <property type="protein sequence ID" value="KAL2464429.1"/>
    <property type="molecule type" value="Genomic_DNA"/>
</dbReference>
<reference evidence="6" key="1">
    <citation type="submission" date="2024-07" db="EMBL/GenBank/DDBJ databases">
        <title>Two chromosome-level genome assemblies of Korean endemic species Abeliophyllum distichum and Forsythia ovata (Oleaceae).</title>
        <authorList>
            <person name="Jang H."/>
        </authorList>
    </citation>
    <scope>NUCLEOTIDE SEQUENCE [LARGE SCALE GENOMIC DNA]</scope>
</reference>
<dbReference type="GO" id="GO:0047274">
    <property type="term" value="F:galactinol-sucrose galactosyltransferase activity"/>
    <property type="evidence" value="ECO:0007669"/>
    <property type="project" value="UniProtKB-EC"/>
</dbReference>